<dbReference type="Pfam" id="PF00857">
    <property type="entry name" value="Isochorismatase"/>
    <property type="match status" value="1"/>
</dbReference>
<dbReference type="HOGENOM" id="CLU_066901_0_1_0"/>
<dbReference type="InterPro" id="IPR036380">
    <property type="entry name" value="Isochorismatase-like_sf"/>
</dbReference>
<dbReference type="OrthoDB" id="9796958at2"/>
<dbReference type="STRING" id="768670.Calni_0194"/>
<sequence length="182" mass="20971">MFMPKRDNSGLLIIDVQENLVKAMNTDLYREKLSNMIKIAKFAKLINLPYFITQHYTKGLGNTVRELRDILGDDYFEKIYFSAYREPEFTDYLCDCRNIFIVGMEAHVCVLQTALDLLDADYNVFVVEDAVLSTKKDCWQNALEYLKIAGGIITNTETVIFQLLEKGGTEEFKEALKIIKDV</sequence>
<dbReference type="GO" id="GO:0016787">
    <property type="term" value="F:hydrolase activity"/>
    <property type="evidence" value="ECO:0007669"/>
    <property type="project" value="UniProtKB-KW"/>
</dbReference>
<organism evidence="2 3">
    <name type="scientific">Calditerrivibrio nitroreducens (strain DSM 19672 / NBRC 101217 / Yu37-1)</name>
    <dbReference type="NCBI Taxonomy" id="768670"/>
    <lineage>
        <taxon>Bacteria</taxon>
        <taxon>Pseudomonadati</taxon>
        <taxon>Deferribacterota</taxon>
        <taxon>Deferribacteres</taxon>
        <taxon>Deferribacterales</taxon>
        <taxon>Calditerrivibrionaceae</taxon>
    </lineage>
</organism>
<reference key="1">
    <citation type="submission" date="2010-11" db="EMBL/GenBank/DDBJ databases">
        <title>The complete genome of chromosome of Calditerrivibrio nitroreducens DSM 19672.</title>
        <authorList>
            <consortium name="US DOE Joint Genome Institute (JGI-PGF)"/>
            <person name="Lucas S."/>
            <person name="Copeland A."/>
            <person name="Lapidus A."/>
            <person name="Bruce D."/>
            <person name="Goodwin L."/>
            <person name="Pitluck S."/>
            <person name="Kyrpides N."/>
            <person name="Mavromatis K."/>
            <person name="Ivanova N."/>
            <person name="Mikhailova N."/>
            <person name="Zeytun A."/>
            <person name="Brettin T."/>
            <person name="Detter J.C."/>
            <person name="Tapia R."/>
            <person name="Han C."/>
            <person name="Land M."/>
            <person name="Hauser L."/>
            <person name="Markowitz V."/>
            <person name="Cheng J.-F."/>
            <person name="Hugenholtz P."/>
            <person name="Woyke T."/>
            <person name="Wu D."/>
            <person name="Spring S."/>
            <person name="Schroeder M."/>
            <person name="Brambilla E."/>
            <person name="Klenk H.-P."/>
            <person name="Eisen J.A."/>
        </authorList>
    </citation>
    <scope>NUCLEOTIDE SEQUENCE [LARGE SCALE GENOMIC DNA]</scope>
    <source>
        <strain>DSM 19672</strain>
    </source>
</reference>
<proteinExistence type="predicted"/>
<evidence type="ECO:0000259" key="1">
    <source>
        <dbReference type="Pfam" id="PF00857"/>
    </source>
</evidence>
<name>E4TJ71_CALNY</name>
<feature type="domain" description="Isochorismatase-like" evidence="1">
    <location>
        <begin position="10"/>
        <end position="157"/>
    </location>
</feature>
<gene>
    <name evidence="2" type="ordered locus">Calni_0194</name>
</gene>
<dbReference type="PANTHER" id="PTHR14119:SF3">
    <property type="entry name" value="ISOCHORISMATASE DOMAIN-CONTAINING PROTEIN 2"/>
    <property type="match status" value="1"/>
</dbReference>
<dbReference type="eggNOG" id="COG1335">
    <property type="taxonomic scope" value="Bacteria"/>
</dbReference>
<evidence type="ECO:0000313" key="2">
    <source>
        <dbReference type="EMBL" id="ADR18107.1"/>
    </source>
</evidence>
<dbReference type="SUPFAM" id="SSF52499">
    <property type="entry name" value="Isochorismatase-like hydrolases"/>
    <property type="match status" value="1"/>
</dbReference>
<dbReference type="Proteomes" id="UP000007039">
    <property type="component" value="Chromosome"/>
</dbReference>
<dbReference type="RefSeq" id="WP_013450324.1">
    <property type="nucleotide sequence ID" value="NC_014758.1"/>
</dbReference>
<keyword evidence="3" id="KW-1185">Reference proteome</keyword>
<keyword evidence="2" id="KW-0378">Hydrolase</keyword>
<reference evidence="2 3" key="2">
    <citation type="journal article" date="2011" name="Stand. Genomic Sci.">
        <title>Complete genome sequence of Calditerrivibrio nitroreducens type strain (Yu37-1).</title>
        <authorList>
            <person name="Pitluck S."/>
            <person name="Sikorski J."/>
            <person name="Zeytun A."/>
            <person name="Lapidus A."/>
            <person name="Nolan M."/>
            <person name="Lucas S."/>
            <person name="Hammon N."/>
            <person name="Deshpande S."/>
            <person name="Cheng J.F."/>
            <person name="Tapia R."/>
            <person name="Han C."/>
            <person name="Goodwin L."/>
            <person name="Liolios K."/>
            <person name="Pagani I."/>
            <person name="Ivanova N."/>
            <person name="Mavromatis K."/>
            <person name="Pati A."/>
            <person name="Chen A."/>
            <person name="Palaniappan K."/>
            <person name="Hauser L."/>
            <person name="Chang Y.J."/>
            <person name="Jeffries C.D."/>
            <person name="Detter J.C."/>
            <person name="Brambilla E."/>
            <person name="Djao O.D."/>
            <person name="Rohde M."/>
            <person name="Spring S."/>
            <person name="Goker M."/>
            <person name="Woyke T."/>
            <person name="Bristow J."/>
            <person name="Eisen J.A."/>
            <person name="Markowitz V."/>
            <person name="Hugenholtz P."/>
            <person name="Kyrpides N.C."/>
            <person name="Klenk H.P."/>
            <person name="Land M."/>
        </authorList>
    </citation>
    <scope>NUCLEOTIDE SEQUENCE [LARGE SCALE GENOMIC DNA]</scope>
    <source>
        <strain evidence="3">DSM 19672 / NBRC 101217 / Yu37-1</strain>
    </source>
</reference>
<dbReference type="PANTHER" id="PTHR14119">
    <property type="entry name" value="HYDROLASE"/>
    <property type="match status" value="1"/>
</dbReference>
<dbReference type="Gene3D" id="3.40.50.850">
    <property type="entry name" value="Isochorismatase-like"/>
    <property type="match status" value="1"/>
</dbReference>
<dbReference type="EMBL" id="CP002347">
    <property type="protein sequence ID" value="ADR18107.1"/>
    <property type="molecule type" value="Genomic_DNA"/>
</dbReference>
<evidence type="ECO:0000313" key="3">
    <source>
        <dbReference type="Proteomes" id="UP000007039"/>
    </source>
</evidence>
<dbReference type="KEGG" id="cni:Calni_0194"/>
<dbReference type="AlphaFoldDB" id="E4TJ71"/>
<accession>E4TJ71</accession>
<protein>
    <submittedName>
        <fullName evidence="2">Isochorismatase hydrolase</fullName>
    </submittedName>
</protein>
<dbReference type="InterPro" id="IPR000868">
    <property type="entry name" value="Isochorismatase-like_dom"/>
</dbReference>
<dbReference type="InterPro" id="IPR050993">
    <property type="entry name" value="Isochorismatase_domain"/>
</dbReference>